<dbReference type="PANTHER" id="PTHR12247">
    <property type="entry name" value="POLYCOMB GROUP PROTEIN"/>
    <property type="match status" value="1"/>
</dbReference>
<feature type="domain" description="SAM" evidence="3">
    <location>
        <begin position="981"/>
        <end position="1045"/>
    </location>
</feature>
<feature type="compositionally biased region" description="Low complexity" evidence="2">
    <location>
        <begin position="475"/>
        <end position="484"/>
    </location>
</feature>
<dbReference type="InterPro" id="IPR001660">
    <property type="entry name" value="SAM"/>
</dbReference>
<feature type="coiled-coil region" evidence="1">
    <location>
        <begin position="505"/>
        <end position="532"/>
    </location>
</feature>
<dbReference type="GO" id="GO:0045892">
    <property type="term" value="P:negative regulation of DNA-templated transcription"/>
    <property type="evidence" value="ECO:0007669"/>
    <property type="project" value="TreeGrafter"/>
</dbReference>
<dbReference type="InterPro" id="IPR050548">
    <property type="entry name" value="PcG_chromatin_remod_factors"/>
</dbReference>
<feature type="compositionally biased region" description="Low complexity" evidence="2">
    <location>
        <begin position="1"/>
        <end position="17"/>
    </location>
</feature>
<feature type="compositionally biased region" description="Polar residues" evidence="2">
    <location>
        <begin position="463"/>
        <end position="474"/>
    </location>
</feature>
<feature type="compositionally biased region" description="Pro residues" evidence="2">
    <location>
        <begin position="766"/>
        <end position="776"/>
    </location>
</feature>
<feature type="region of interest" description="Disordered" evidence="2">
    <location>
        <begin position="607"/>
        <end position="704"/>
    </location>
</feature>
<feature type="region of interest" description="Disordered" evidence="2">
    <location>
        <begin position="834"/>
        <end position="874"/>
    </location>
</feature>
<dbReference type="SMART" id="SM00454">
    <property type="entry name" value="SAM"/>
    <property type="match status" value="1"/>
</dbReference>
<organism evidence="4">
    <name type="scientific">Panstrongylus megistus</name>
    <dbReference type="NCBI Taxonomy" id="65343"/>
    <lineage>
        <taxon>Eukaryota</taxon>
        <taxon>Metazoa</taxon>
        <taxon>Ecdysozoa</taxon>
        <taxon>Arthropoda</taxon>
        <taxon>Hexapoda</taxon>
        <taxon>Insecta</taxon>
        <taxon>Pterygota</taxon>
        <taxon>Neoptera</taxon>
        <taxon>Paraneoptera</taxon>
        <taxon>Hemiptera</taxon>
        <taxon>Heteroptera</taxon>
        <taxon>Panheteroptera</taxon>
        <taxon>Cimicomorpha</taxon>
        <taxon>Reduviidae</taxon>
        <taxon>Triatominae</taxon>
        <taxon>Panstrongylus</taxon>
    </lineage>
</organism>
<feature type="compositionally biased region" description="Low complexity" evidence="2">
    <location>
        <begin position="737"/>
        <end position="765"/>
    </location>
</feature>
<dbReference type="GO" id="GO:0035102">
    <property type="term" value="C:PRC1 complex"/>
    <property type="evidence" value="ECO:0007669"/>
    <property type="project" value="TreeGrafter"/>
</dbReference>
<feature type="region of interest" description="Disordered" evidence="2">
    <location>
        <begin position="928"/>
        <end position="965"/>
    </location>
</feature>
<protein>
    <submittedName>
        <fullName evidence="4">Putative polyhomeotic-proximal chromatin protein</fullName>
    </submittedName>
</protein>
<feature type="compositionally biased region" description="Pro residues" evidence="2">
    <location>
        <begin position="614"/>
        <end position="628"/>
    </location>
</feature>
<evidence type="ECO:0000256" key="2">
    <source>
        <dbReference type="SAM" id="MobiDB-lite"/>
    </source>
</evidence>
<feature type="compositionally biased region" description="Low complexity" evidence="2">
    <location>
        <begin position="629"/>
        <end position="665"/>
    </location>
</feature>
<feature type="compositionally biased region" description="Low complexity" evidence="2">
    <location>
        <begin position="684"/>
        <end position="704"/>
    </location>
</feature>
<proteinExistence type="evidence at transcript level"/>
<feature type="region of interest" description="Disordered" evidence="2">
    <location>
        <begin position="1047"/>
        <end position="1075"/>
    </location>
</feature>
<sequence length="1075" mass="115126">SAQQQQQQQQQPQQPQQLIVSTAGLHQQIQMQQQQQVSQQPGGTATASQENSGPAQQTVTTGGQQVVAASSQGQQQQVSMELQQTVASSPQQVQQQTLLVNTANIQQQMQVPQQVGMSTPQSPMCSANNTISTMQAQGSITQPVPANTPAPQLQQVSDWNAGRVQVLQQPVQNAYVQQLYNAQGQMLMSSNIALHPGPTNINPAGSIQVITAGKPFQSNQINAHVLGKPVLAGTQQTSFPSYATIPTTTNQTLVIGSLISSQPNILPAHSGSTQQQKQEIQKTQQVKSGQNSTNSVQSSLALSGCVVSQSPTMLHHLISPIQYTTCQNRSINNNGQVQLSPWQFNTQQLPLWTPHHPQVINAQTPIFIRGPHQDQPMFIQSPPPQQSIQQQQQTQSVGVANKPELKGQNTPQVSRTLSILPSMSTPIRPASSTVTTAQIIQKQPNKLRSKIMTKSIPIQKLDAQNQTKPQPVSPQQHAQHAQAQNTKMIITSQGTLMPQTVGQASQTAAQQIQVAQANLQAAQQQLQQQVIQPKPPPLMSITMSTPGVPVHSPKDVSQIQGSDEKTLMEAQQAMITQETPQVVTVSLAPTQENTGLMKIDSPLLCNTAPQAEVPAPPPPPPPQPPAGPPVVQQTAIAPTTSSAPAQPTASVPPQTLLPSTPQQTVVLSGTTSNTGQQPLMGTLPTQPQQAQAQAQAPPQAQTQVPPQEIRITVLGTVDDQSQQVQQSVPQLSQSQQQQQQQQQQQHQQHQQQQQQQQQQVQHTPQQPQPIPPPALPPQLVEEEVKSSGPPKAMVKPQVLTHVIEGYVIHESSEPFPINRGSLLTEMAKTVKSKTSIKDNSTTLDADEPPLKKSNVETPPSTAAAGRGPTGASVKRTKCESCAGDDKNKKKRFCNVSCLNRANGVSGKKKGTSEEKTEKALDIPLTPFNKKDWEMNADTNDSATSGGLESASSDPGDNPSAAAAAADQAELDNLPKTNPVKWTVSDVCDFIRKLPGCCDYVEDFAIQEIDGQALLLLKEDHLMSAMSMKLGPALKICARIDTLRNIAEGGGGGGQQQTSAVGGQSVGQPQLSGSEK</sequence>
<dbReference type="PANTHER" id="PTHR12247:SF138">
    <property type="entry name" value="POLYHOMEOTIC DISTAL, ISOFORM A-RELATED"/>
    <property type="match status" value="1"/>
</dbReference>
<feature type="region of interest" description="Disordered" evidence="2">
    <location>
        <begin position="1"/>
        <end position="72"/>
    </location>
</feature>
<feature type="region of interest" description="Disordered" evidence="2">
    <location>
        <begin position="737"/>
        <end position="792"/>
    </location>
</feature>
<feature type="compositionally biased region" description="Low complexity" evidence="2">
    <location>
        <begin position="949"/>
        <end position="965"/>
    </location>
</feature>
<dbReference type="Gene3D" id="1.10.150.50">
    <property type="entry name" value="Transcription Factor, Ets-1"/>
    <property type="match status" value="1"/>
</dbReference>
<reference evidence="4" key="1">
    <citation type="journal article" date="2015" name="J. Med. Entomol.">
        <title>A Deep Insight Into the Sialotranscriptome of the Chagas Disease Vector, Panstrongylus megistus (Hemiptera: Heteroptera).</title>
        <authorList>
            <person name="Ribeiro J.M."/>
            <person name="Schwarz A."/>
            <person name="Francischetti I.M."/>
        </authorList>
    </citation>
    <scope>NUCLEOTIDE SEQUENCE</scope>
    <source>
        <tissue evidence="4">Salivary glands</tissue>
    </source>
</reference>
<feature type="compositionally biased region" description="Polar residues" evidence="2">
    <location>
        <begin position="41"/>
        <end position="52"/>
    </location>
</feature>
<feature type="compositionally biased region" description="Polar residues" evidence="2">
    <location>
        <begin position="666"/>
        <end position="679"/>
    </location>
</feature>
<dbReference type="InterPro" id="IPR013761">
    <property type="entry name" value="SAM/pointed_sf"/>
</dbReference>
<dbReference type="AlphaFoldDB" id="A0A069DY33"/>
<feature type="compositionally biased region" description="Polar residues" evidence="2">
    <location>
        <begin position="936"/>
        <end position="946"/>
    </location>
</feature>
<dbReference type="EMBL" id="GBGD01000247">
    <property type="protein sequence ID" value="JAC88642.1"/>
    <property type="molecule type" value="mRNA"/>
</dbReference>
<feature type="non-terminal residue" evidence="4">
    <location>
        <position position="1"/>
    </location>
</feature>
<dbReference type="PROSITE" id="PS50105">
    <property type="entry name" value="SAM_DOMAIN"/>
    <property type="match status" value="1"/>
</dbReference>
<keyword evidence="1" id="KW-0175">Coiled coil</keyword>
<dbReference type="GO" id="GO:0003682">
    <property type="term" value="F:chromatin binding"/>
    <property type="evidence" value="ECO:0007669"/>
    <property type="project" value="TreeGrafter"/>
</dbReference>
<feature type="compositionally biased region" description="Low complexity" evidence="2">
    <location>
        <begin position="53"/>
        <end position="72"/>
    </location>
</feature>
<dbReference type="SUPFAM" id="SSF47769">
    <property type="entry name" value="SAM/Pointed domain"/>
    <property type="match status" value="1"/>
</dbReference>
<feature type="region of interest" description="Disordered" evidence="2">
    <location>
        <begin position="265"/>
        <end position="292"/>
    </location>
</feature>
<feature type="region of interest" description="Disordered" evidence="2">
    <location>
        <begin position="377"/>
        <end position="412"/>
    </location>
</feature>
<evidence type="ECO:0000259" key="3">
    <source>
        <dbReference type="PROSITE" id="PS50105"/>
    </source>
</evidence>
<dbReference type="GO" id="GO:0042393">
    <property type="term" value="F:histone binding"/>
    <property type="evidence" value="ECO:0007669"/>
    <property type="project" value="TreeGrafter"/>
</dbReference>
<dbReference type="CDD" id="cd09577">
    <property type="entry name" value="SAM_Ph1_2_3"/>
    <property type="match status" value="1"/>
</dbReference>
<dbReference type="Pfam" id="PF00536">
    <property type="entry name" value="SAM_1"/>
    <property type="match status" value="1"/>
</dbReference>
<feature type="compositionally biased region" description="Low complexity" evidence="2">
    <location>
        <begin position="1055"/>
        <end position="1067"/>
    </location>
</feature>
<name>A0A069DY33_9HEMI</name>
<feature type="compositionally biased region" description="Low complexity" evidence="2">
    <location>
        <begin position="27"/>
        <end position="40"/>
    </location>
</feature>
<accession>A0A069DY33</accession>
<feature type="compositionally biased region" description="Low complexity" evidence="2">
    <location>
        <begin position="273"/>
        <end position="285"/>
    </location>
</feature>
<feature type="region of interest" description="Disordered" evidence="2">
    <location>
        <begin position="463"/>
        <end position="484"/>
    </location>
</feature>
<feature type="compositionally biased region" description="Low complexity" evidence="2">
    <location>
        <begin position="386"/>
        <end position="396"/>
    </location>
</feature>
<evidence type="ECO:0000256" key="1">
    <source>
        <dbReference type="SAM" id="Coils"/>
    </source>
</evidence>
<evidence type="ECO:0000313" key="4">
    <source>
        <dbReference type="EMBL" id="JAC88642.1"/>
    </source>
</evidence>